<dbReference type="EMBL" id="JBDFQZ010000005">
    <property type="protein sequence ID" value="KAK9724928.1"/>
    <property type="molecule type" value="Genomic_DNA"/>
</dbReference>
<proteinExistence type="predicted"/>
<sequence>MYVPSLNNINSFLIVFFFILGDDSCWRLKVTFIYVIFINFLGIYGIASFRHSEDPYFCLPANDLVNVIAPSCTHATGFGRRVIGSSKIFWN</sequence>
<evidence type="ECO:0000313" key="2">
    <source>
        <dbReference type="EMBL" id="KAK9724928.1"/>
    </source>
</evidence>
<reference evidence="2" key="1">
    <citation type="submission" date="2024-03" db="EMBL/GenBank/DDBJ databases">
        <title>WGS assembly of Saponaria officinalis var. Norfolk2.</title>
        <authorList>
            <person name="Jenkins J."/>
            <person name="Shu S."/>
            <person name="Grimwood J."/>
            <person name="Barry K."/>
            <person name="Goodstein D."/>
            <person name="Schmutz J."/>
            <person name="Leebens-Mack J."/>
            <person name="Osbourn A."/>
        </authorList>
    </citation>
    <scope>NUCLEOTIDE SEQUENCE [LARGE SCALE GENOMIC DNA]</scope>
    <source>
        <strain evidence="2">JIC</strain>
    </source>
</reference>
<organism evidence="2 3">
    <name type="scientific">Saponaria officinalis</name>
    <name type="common">Common soapwort</name>
    <name type="synonym">Lychnis saponaria</name>
    <dbReference type="NCBI Taxonomy" id="3572"/>
    <lineage>
        <taxon>Eukaryota</taxon>
        <taxon>Viridiplantae</taxon>
        <taxon>Streptophyta</taxon>
        <taxon>Embryophyta</taxon>
        <taxon>Tracheophyta</taxon>
        <taxon>Spermatophyta</taxon>
        <taxon>Magnoliopsida</taxon>
        <taxon>eudicotyledons</taxon>
        <taxon>Gunneridae</taxon>
        <taxon>Pentapetalae</taxon>
        <taxon>Caryophyllales</taxon>
        <taxon>Caryophyllaceae</taxon>
        <taxon>Caryophylleae</taxon>
        <taxon>Saponaria</taxon>
    </lineage>
</organism>
<keyword evidence="1" id="KW-1133">Transmembrane helix</keyword>
<accession>A0AAW1KW92</accession>
<feature type="transmembrane region" description="Helical" evidence="1">
    <location>
        <begin position="28"/>
        <end position="47"/>
    </location>
</feature>
<evidence type="ECO:0000313" key="3">
    <source>
        <dbReference type="Proteomes" id="UP001443914"/>
    </source>
</evidence>
<keyword evidence="3" id="KW-1185">Reference proteome</keyword>
<feature type="transmembrane region" description="Helical" evidence="1">
    <location>
        <begin position="6"/>
        <end position="21"/>
    </location>
</feature>
<protein>
    <submittedName>
        <fullName evidence="2">Uncharacterized protein</fullName>
    </submittedName>
</protein>
<comment type="caution">
    <text evidence="2">The sequence shown here is derived from an EMBL/GenBank/DDBJ whole genome shotgun (WGS) entry which is preliminary data.</text>
</comment>
<dbReference type="Proteomes" id="UP001443914">
    <property type="component" value="Unassembled WGS sequence"/>
</dbReference>
<name>A0AAW1KW92_SAPOF</name>
<evidence type="ECO:0000256" key="1">
    <source>
        <dbReference type="SAM" id="Phobius"/>
    </source>
</evidence>
<keyword evidence="1" id="KW-0812">Transmembrane</keyword>
<dbReference type="AlphaFoldDB" id="A0AAW1KW92"/>
<gene>
    <name evidence="2" type="ORF">RND81_05G109400</name>
</gene>
<keyword evidence="1" id="KW-0472">Membrane</keyword>